<dbReference type="GO" id="GO:0006749">
    <property type="term" value="P:glutathione metabolic process"/>
    <property type="evidence" value="ECO:0007669"/>
    <property type="project" value="TreeGrafter"/>
</dbReference>
<dbReference type="SUPFAM" id="SSF52833">
    <property type="entry name" value="Thioredoxin-like"/>
    <property type="match status" value="1"/>
</dbReference>
<dbReference type="PROSITE" id="PS50404">
    <property type="entry name" value="GST_NTER"/>
    <property type="match status" value="1"/>
</dbReference>
<evidence type="ECO:0000313" key="5">
    <source>
        <dbReference type="Proteomes" id="UP000271624"/>
    </source>
</evidence>
<feature type="domain" description="GST C-terminal" evidence="3">
    <location>
        <begin position="69"/>
        <end position="190"/>
    </location>
</feature>
<comment type="caution">
    <text evidence="4">The sequence shown here is derived from an EMBL/GenBank/DDBJ whole genome shotgun (WGS) entry which is preliminary data.</text>
</comment>
<evidence type="ECO:0000259" key="3">
    <source>
        <dbReference type="PROSITE" id="PS50405"/>
    </source>
</evidence>
<reference evidence="4" key="1">
    <citation type="submission" date="2018-12" db="EMBL/GenBank/DDBJ databases">
        <authorList>
            <person name="Will S."/>
            <person name="Neumann-Schaal M."/>
            <person name="Henke P."/>
        </authorList>
    </citation>
    <scope>NUCLEOTIDE SEQUENCE</scope>
    <source>
        <strain evidence="4">PCC 7102</strain>
    </source>
</reference>
<protein>
    <submittedName>
        <fullName evidence="4">Glutathione S-transferase</fullName>
    </submittedName>
</protein>
<dbReference type="InterPro" id="IPR040079">
    <property type="entry name" value="Glutathione_S-Trfase"/>
</dbReference>
<accession>A0A3S1CS39</accession>
<dbReference type="SFLD" id="SFLDG00358">
    <property type="entry name" value="Main_(cytGST)"/>
    <property type="match status" value="1"/>
</dbReference>
<dbReference type="Gene3D" id="1.20.1050.10">
    <property type="match status" value="1"/>
</dbReference>
<dbReference type="InterPro" id="IPR036282">
    <property type="entry name" value="Glutathione-S-Trfase_C_sf"/>
</dbReference>
<keyword evidence="5" id="KW-1185">Reference proteome</keyword>
<proteinExistence type="predicted"/>
<evidence type="ECO:0000259" key="2">
    <source>
        <dbReference type="PROSITE" id="PS50404"/>
    </source>
</evidence>
<name>A0A3S1CS39_9CYAN</name>
<organism evidence="4 5">
    <name type="scientific">Dulcicalothrix desertica PCC 7102</name>
    <dbReference type="NCBI Taxonomy" id="232991"/>
    <lineage>
        <taxon>Bacteria</taxon>
        <taxon>Bacillati</taxon>
        <taxon>Cyanobacteriota</taxon>
        <taxon>Cyanophyceae</taxon>
        <taxon>Nostocales</taxon>
        <taxon>Calotrichaceae</taxon>
        <taxon>Dulcicalothrix</taxon>
    </lineage>
</organism>
<dbReference type="PANTHER" id="PTHR43969">
    <property type="entry name" value="GLUTATHIONE S TRANSFERASE D10, ISOFORM A-RELATED"/>
    <property type="match status" value="1"/>
</dbReference>
<dbReference type="SUPFAM" id="SSF47616">
    <property type="entry name" value="GST C-terminal domain-like"/>
    <property type="match status" value="1"/>
</dbReference>
<sequence>MVALLEKDIKAELVELELNGQPNRPELLAINPFHHIPVLEDDGFRIVESFAILDYLEAKYPEPSLLPHDAQNLAKVRMVQMVTVNELLPGIMPMFPILFGLPVESEKIEQTKNKVSTILTFFEELLGEQTYFAGEQLTLADVTAGTVASSLYLVGLSLDNHPKLSTWLENLNQRPAWVKSLPTQEAMEKFKSSRA</sequence>
<dbReference type="AlphaFoldDB" id="A0A3S1CS39"/>
<dbReference type="InterPro" id="IPR004046">
    <property type="entry name" value="GST_C"/>
</dbReference>
<dbReference type="GO" id="GO:0004364">
    <property type="term" value="F:glutathione transferase activity"/>
    <property type="evidence" value="ECO:0007669"/>
    <property type="project" value="TreeGrafter"/>
</dbReference>
<gene>
    <name evidence="4" type="ORF">DSM106972_014970</name>
</gene>
<dbReference type="EMBL" id="RSCL01000003">
    <property type="protein sequence ID" value="RUT08329.1"/>
    <property type="molecule type" value="Genomic_DNA"/>
</dbReference>
<dbReference type="Gene3D" id="3.40.30.10">
    <property type="entry name" value="Glutaredoxin"/>
    <property type="match status" value="1"/>
</dbReference>
<dbReference type="Pfam" id="PF13417">
    <property type="entry name" value="GST_N_3"/>
    <property type="match status" value="1"/>
</dbReference>
<evidence type="ECO:0000256" key="1">
    <source>
        <dbReference type="ARBA" id="ARBA00011738"/>
    </source>
</evidence>
<dbReference type="Pfam" id="PF00043">
    <property type="entry name" value="GST_C"/>
    <property type="match status" value="1"/>
</dbReference>
<keyword evidence="4" id="KW-0808">Transferase</keyword>
<reference evidence="4" key="2">
    <citation type="journal article" date="2019" name="Genome Biol. Evol.">
        <title>Day and night: Metabolic profiles and evolutionary relationships of six axenic non-marine cyanobacteria.</title>
        <authorList>
            <person name="Will S.E."/>
            <person name="Henke P."/>
            <person name="Boedeker C."/>
            <person name="Huang S."/>
            <person name="Brinkmann H."/>
            <person name="Rohde M."/>
            <person name="Jarek M."/>
            <person name="Friedl T."/>
            <person name="Seufert S."/>
            <person name="Schumacher M."/>
            <person name="Overmann J."/>
            <person name="Neumann-Schaal M."/>
            <person name="Petersen J."/>
        </authorList>
    </citation>
    <scope>NUCLEOTIDE SEQUENCE [LARGE SCALE GENOMIC DNA]</scope>
    <source>
        <strain evidence="4">PCC 7102</strain>
    </source>
</reference>
<dbReference type="PROSITE" id="PS50405">
    <property type="entry name" value="GST_CTER"/>
    <property type="match status" value="1"/>
</dbReference>
<dbReference type="SFLD" id="SFLDS00019">
    <property type="entry name" value="Glutathione_Transferase_(cytos"/>
    <property type="match status" value="1"/>
</dbReference>
<dbReference type="InterPro" id="IPR036249">
    <property type="entry name" value="Thioredoxin-like_sf"/>
</dbReference>
<dbReference type="InterPro" id="IPR004045">
    <property type="entry name" value="Glutathione_S-Trfase_N"/>
</dbReference>
<evidence type="ECO:0000313" key="4">
    <source>
        <dbReference type="EMBL" id="RUT08329.1"/>
    </source>
</evidence>
<feature type="domain" description="GST N-terminal" evidence="2">
    <location>
        <begin position="1"/>
        <end position="64"/>
    </location>
</feature>
<dbReference type="PANTHER" id="PTHR43969:SF9">
    <property type="entry name" value="GLUTATHIONE S TRANSFERASE D10, ISOFORM A-RELATED"/>
    <property type="match status" value="1"/>
</dbReference>
<comment type="subunit">
    <text evidence="1">Homodimer.</text>
</comment>
<dbReference type="InterPro" id="IPR010987">
    <property type="entry name" value="Glutathione-S-Trfase_C-like"/>
</dbReference>
<dbReference type="Proteomes" id="UP000271624">
    <property type="component" value="Unassembled WGS sequence"/>
</dbReference>